<organism evidence="2 3">
    <name type="scientific">Candidatus Thermochlorobacter aerophilus</name>
    <dbReference type="NCBI Taxonomy" id="1868324"/>
    <lineage>
        <taxon>Bacteria</taxon>
        <taxon>Pseudomonadati</taxon>
        <taxon>Chlorobiota</taxon>
        <taxon>Chlorobiia</taxon>
        <taxon>Chlorobiales</taxon>
        <taxon>Candidatus Thermochlorobacteriaceae</taxon>
        <taxon>Candidatus Thermochlorobacter</taxon>
    </lineage>
</organism>
<feature type="transmembrane region" description="Helical" evidence="1">
    <location>
        <begin position="7"/>
        <end position="27"/>
    </location>
</feature>
<reference evidence="2 3" key="1">
    <citation type="journal article" date="2011" name="ISME J.">
        <title>Community ecology of hot spring cyanobacterial mats: predominant populations and their functional potential.</title>
        <authorList>
            <person name="Klatt C.G."/>
            <person name="Wood J.M."/>
            <person name="Rusch D.B."/>
            <person name="Bateson M.M."/>
            <person name="Hamamura N."/>
            <person name="Heidelberg J.F."/>
            <person name="Grossman A.R."/>
            <person name="Bhaya D."/>
            <person name="Cohan F.M."/>
            <person name="Kuhl M."/>
            <person name="Bryant D.A."/>
            <person name="Ward D.M."/>
        </authorList>
    </citation>
    <scope>NUCLEOTIDE SEQUENCE [LARGE SCALE GENOMIC DNA]</scope>
    <source>
        <strain evidence="2">OS</strain>
    </source>
</reference>
<keyword evidence="1" id="KW-1133">Transmembrane helix</keyword>
<dbReference type="EMBL" id="PHFL01000014">
    <property type="protein sequence ID" value="RFM24915.1"/>
    <property type="molecule type" value="Genomic_DNA"/>
</dbReference>
<gene>
    <name evidence="2" type="ORF">D0433_03155</name>
</gene>
<dbReference type="Proteomes" id="UP000266389">
    <property type="component" value="Unassembled WGS sequence"/>
</dbReference>
<proteinExistence type="predicted"/>
<comment type="caution">
    <text evidence="2">The sequence shown here is derived from an EMBL/GenBank/DDBJ whole genome shotgun (WGS) entry which is preliminary data.</text>
</comment>
<evidence type="ECO:0000256" key="1">
    <source>
        <dbReference type="SAM" id="Phobius"/>
    </source>
</evidence>
<protein>
    <submittedName>
        <fullName evidence="2">Uncharacterized protein</fullName>
    </submittedName>
</protein>
<feature type="transmembrane region" description="Helical" evidence="1">
    <location>
        <begin position="33"/>
        <end position="51"/>
    </location>
</feature>
<accession>A0A395M299</accession>
<sequence length="314" mass="35312">MDAKKSKILLIIALVYILSQVVLFLSVGKDLELILLSLGIFLASVISVFAIDFSAIQIGRPIVESVSMRRARQPKEVREQMLRDGYKIDEEFLHMKRFTLRSKPTLKPPIAPVETPQTSPPIVEVSPIEKFEKDLLGQAPMFGGLEKMREVINTMEDSRIEFMLKRMGYKGITVQQVRLSIEKLVAQANTPSTSGVQPVENYRPKISLDPVDFYNYIKRCMSGNDQESLRQGPPPIMGMEILSQISSSNGEISARTLARMRGVRHGGGVKKCQRCQFYDATNSICNAIALPVEPTDVCDNWTASPAYQEFEIRR</sequence>
<evidence type="ECO:0000313" key="3">
    <source>
        <dbReference type="Proteomes" id="UP000266389"/>
    </source>
</evidence>
<keyword evidence="1" id="KW-0812">Transmembrane</keyword>
<keyword evidence="1" id="KW-0472">Membrane</keyword>
<evidence type="ECO:0000313" key="2">
    <source>
        <dbReference type="EMBL" id="RFM24915.1"/>
    </source>
</evidence>
<dbReference type="AlphaFoldDB" id="A0A395M299"/>
<name>A0A395M299_9BACT</name>